<dbReference type="GO" id="GO:0008081">
    <property type="term" value="F:phosphoric diester hydrolase activity"/>
    <property type="evidence" value="ECO:0007669"/>
    <property type="project" value="InterPro"/>
</dbReference>
<organism evidence="2 3">
    <name type="scientific">Natrinema salaciae</name>
    <dbReference type="NCBI Taxonomy" id="1186196"/>
    <lineage>
        <taxon>Archaea</taxon>
        <taxon>Methanobacteriati</taxon>
        <taxon>Methanobacteriota</taxon>
        <taxon>Stenosarchaea group</taxon>
        <taxon>Halobacteria</taxon>
        <taxon>Halobacteriales</taxon>
        <taxon>Natrialbaceae</taxon>
        <taxon>Natrinema</taxon>
    </lineage>
</organism>
<dbReference type="Pfam" id="PF03009">
    <property type="entry name" value="GDPD"/>
    <property type="match status" value="1"/>
</dbReference>
<evidence type="ECO:0000259" key="1">
    <source>
        <dbReference type="PROSITE" id="PS51704"/>
    </source>
</evidence>
<dbReference type="Gene3D" id="3.20.20.190">
    <property type="entry name" value="Phosphatidylinositol (PI) phosphodiesterase"/>
    <property type="match status" value="1"/>
</dbReference>
<gene>
    <name evidence="2" type="ORF">SAMN04489841_2262</name>
</gene>
<dbReference type="OrthoDB" id="19020at2157"/>
<dbReference type="STRING" id="1186196.SAMN04489841_2262"/>
<dbReference type="RefSeq" id="WP_090617509.1">
    <property type="nucleotide sequence ID" value="NZ_FOFD01000003.1"/>
</dbReference>
<dbReference type="SUPFAM" id="SSF51695">
    <property type="entry name" value="PLC-like phosphodiesterases"/>
    <property type="match status" value="1"/>
</dbReference>
<dbReference type="AlphaFoldDB" id="A0A1H9IKW7"/>
<sequence>MEIIGHRGCAAQFPENTLLAVREAARRLPAVEVDVRRCESGELVVFHDETLERVTDAAGPVAETPWAALRELDVLESGESIPRLESVLRAVPNETTVQVELKETGVAADAMQLAMAAGADVRITSFLPEAVAEVEASCLDVPNGLLFGEEPDGNLSRAVDLDCTHVFPHFDLCVDTDIVSAARDRGLDVIAWKAARTVDDVRALHEAGVDGVTADRWDVAPPSIEGIAEPQQP</sequence>
<dbReference type="GO" id="GO:0006629">
    <property type="term" value="P:lipid metabolic process"/>
    <property type="evidence" value="ECO:0007669"/>
    <property type="project" value="InterPro"/>
</dbReference>
<dbReference type="PANTHER" id="PTHR46211:SF14">
    <property type="entry name" value="GLYCEROPHOSPHODIESTER PHOSPHODIESTERASE"/>
    <property type="match status" value="1"/>
</dbReference>
<dbReference type="InterPro" id="IPR017946">
    <property type="entry name" value="PLC-like_Pdiesterase_TIM-brl"/>
</dbReference>
<evidence type="ECO:0000313" key="2">
    <source>
        <dbReference type="EMBL" id="SEQ75169.1"/>
    </source>
</evidence>
<feature type="domain" description="GP-PDE" evidence="1">
    <location>
        <begin position="1"/>
        <end position="224"/>
    </location>
</feature>
<dbReference type="CDD" id="cd08556">
    <property type="entry name" value="GDPD"/>
    <property type="match status" value="1"/>
</dbReference>
<protein>
    <submittedName>
        <fullName evidence="2">Glycerophosphoryl diester phosphodiesterase</fullName>
    </submittedName>
</protein>
<reference evidence="3" key="1">
    <citation type="submission" date="2016-10" db="EMBL/GenBank/DDBJ databases">
        <authorList>
            <person name="Varghese N."/>
            <person name="Submissions S."/>
        </authorList>
    </citation>
    <scope>NUCLEOTIDE SEQUENCE [LARGE SCALE GENOMIC DNA]</scope>
    <source>
        <strain evidence="3">DSM 25055</strain>
    </source>
</reference>
<accession>A0A1H9IKW7</accession>
<proteinExistence type="predicted"/>
<dbReference type="InterPro" id="IPR030395">
    <property type="entry name" value="GP_PDE_dom"/>
</dbReference>
<dbReference type="Proteomes" id="UP000199114">
    <property type="component" value="Unassembled WGS sequence"/>
</dbReference>
<dbReference type="EMBL" id="FOFD01000003">
    <property type="protein sequence ID" value="SEQ75169.1"/>
    <property type="molecule type" value="Genomic_DNA"/>
</dbReference>
<dbReference type="PANTHER" id="PTHR46211">
    <property type="entry name" value="GLYCEROPHOSPHORYL DIESTER PHOSPHODIESTERASE"/>
    <property type="match status" value="1"/>
</dbReference>
<name>A0A1H9IKW7_9EURY</name>
<evidence type="ECO:0000313" key="3">
    <source>
        <dbReference type="Proteomes" id="UP000199114"/>
    </source>
</evidence>
<keyword evidence="3" id="KW-1185">Reference proteome</keyword>
<dbReference type="PROSITE" id="PS51704">
    <property type="entry name" value="GP_PDE"/>
    <property type="match status" value="1"/>
</dbReference>